<evidence type="ECO:0000313" key="4">
    <source>
        <dbReference type="Proteomes" id="UP000515146"/>
    </source>
</evidence>
<name>A0A6P6Y0I7_DERPT</name>
<evidence type="ECO:0000256" key="2">
    <source>
        <dbReference type="SAM" id="MobiDB-lite"/>
    </source>
</evidence>
<dbReference type="AlphaFoldDB" id="A0A6P6Y0I7"/>
<dbReference type="Pfam" id="PF00596">
    <property type="entry name" value="Aldolase_II"/>
    <property type="match status" value="1"/>
</dbReference>
<proteinExistence type="inferred from homology"/>
<evidence type="ECO:0000256" key="1">
    <source>
        <dbReference type="ARBA" id="ARBA00006274"/>
    </source>
</evidence>
<dbReference type="RefSeq" id="XP_027199062.1">
    <property type="nucleotide sequence ID" value="XM_027343261.1"/>
</dbReference>
<dbReference type="InterPro" id="IPR036409">
    <property type="entry name" value="Aldolase_II/adducin_N_sf"/>
</dbReference>
<feature type="region of interest" description="Disordered" evidence="2">
    <location>
        <begin position="606"/>
        <end position="726"/>
    </location>
</feature>
<protein>
    <submittedName>
        <fullName evidence="5">Protein hu-li tai shao-like isoform X4</fullName>
    </submittedName>
</protein>
<dbReference type="GO" id="GO:0005886">
    <property type="term" value="C:plasma membrane"/>
    <property type="evidence" value="ECO:0007669"/>
    <property type="project" value="UniProtKB-SubCell"/>
</dbReference>
<sequence length="726" mass="82010">MATQAVNNHHNEEFDPDDPETQREMMRPPDIEQDMKEMDRRRRVDVILNSQVFREELERIIESQLNDGYLPASLSALQQVTELLMPGTSSRASRLGHSGPPINDIRGVDGLKYAKGEKLLRCKLASVYRLVDLYGWSMSIYNHITVRVSREQEHFLLNPFGLQYDEVTASSLIKVDLQGNVVDPGSTNFTFNKAGYVLHSAIHAARPDINAVIHLHYGPCVAVSAMKQGLMLCCQESCVLGHISYHDYRGLLVNPEERADIVRNLGPSNKVLILRNHGVVTCGESLEEAFFLMYNLVLACETQIRLAQVGMENIQLLPQETFEEVQKVLRDDAGASVQGLDSKDDKHKPKKWKIWDLEFEARMRMLDNAGFRTGYIYRQPLLRAESSRPRSDVEVPPAVTSHAGQYEEDKWLSPLRKLVQGKRTQDKLNWVNSPNSYQKVEVLESGTMDPKKITKWVQDGVSPNHSTPVKIESHNQFVGVNGGDPGEFKRKQKEMKEVRMKNTISSGPQSLILEGANWDDARRAAQQDNIDGGRVYLGAASKGIIQRDFQHNATVYRSAYAKNPFDGVTEEELIEYRKLIERKQRGENVDIPDKMKHLMIEPMSFNQQDSQDIASPTSPTSPLSDEEDLTDGRGVHRSHSARLALKATYTEADYSEPSQSQKESNVNGDDKHGTIERGASGADTLSREGSPMKEEKKKKKKGHSLSFFSKRKSKKDKEEQHAMTLN</sequence>
<feature type="compositionally biased region" description="Basic residues" evidence="2">
    <location>
        <begin position="696"/>
        <end position="714"/>
    </location>
</feature>
<accession>A0A6P6Y0I7</accession>
<reference evidence="5" key="1">
    <citation type="submission" date="2025-08" db="UniProtKB">
        <authorList>
            <consortium name="RefSeq"/>
        </authorList>
    </citation>
    <scope>IDENTIFICATION</scope>
    <source>
        <strain evidence="5">Airmid</strain>
    </source>
</reference>
<dbReference type="GO" id="GO:0005856">
    <property type="term" value="C:cytoskeleton"/>
    <property type="evidence" value="ECO:0007669"/>
    <property type="project" value="TreeGrafter"/>
</dbReference>
<dbReference type="InterPro" id="IPR051017">
    <property type="entry name" value="Aldolase-II_Adducin_sf"/>
</dbReference>
<dbReference type="GO" id="GO:0051015">
    <property type="term" value="F:actin filament binding"/>
    <property type="evidence" value="ECO:0007669"/>
    <property type="project" value="TreeGrafter"/>
</dbReference>
<dbReference type="Proteomes" id="UP000515146">
    <property type="component" value="Unplaced"/>
</dbReference>
<dbReference type="InterPro" id="IPR001303">
    <property type="entry name" value="Aldolase_II/adducin_N"/>
</dbReference>
<evidence type="ECO:0000313" key="5">
    <source>
        <dbReference type="RefSeq" id="XP_027199062.1"/>
    </source>
</evidence>
<dbReference type="SMART" id="SM01007">
    <property type="entry name" value="Aldolase_II"/>
    <property type="match status" value="1"/>
</dbReference>
<feature type="compositionally biased region" description="Basic and acidic residues" evidence="2">
    <location>
        <begin position="715"/>
        <end position="726"/>
    </location>
</feature>
<dbReference type="SUPFAM" id="SSF53639">
    <property type="entry name" value="AraD/HMP-PK domain-like"/>
    <property type="match status" value="1"/>
</dbReference>
<feature type="domain" description="Class II aldolase/adducin N-terminal" evidence="3">
    <location>
        <begin position="122"/>
        <end position="304"/>
    </location>
</feature>
<dbReference type="GO" id="GO:0014069">
    <property type="term" value="C:postsynaptic density"/>
    <property type="evidence" value="ECO:0007669"/>
    <property type="project" value="TreeGrafter"/>
</dbReference>
<dbReference type="OrthoDB" id="3238794at2759"/>
<dbReference type="GeneID" id="113793257"/>
<keyword evidence="4" id="KW-1185">Reference proteome</keyword>
<dbReference type="NCBIfam" id="NF005451">
    <property type="entry name" value="PRK07044.1"/>
    <property type="match status" value="1"/>
</dbReference>
<feature type="region of interest" description="Disordered" evidence="2">
    <location>
        <begin position="1"/>
        <end position="27"/>
    </location>
</feature>
<feature type="compositionally biased region" description="Polar residues" evidence="2">
    <location>
        <begin position="606"/>
        <end position="623"/>
    </location>
</feature>
<dbReference type="Gene3D" id="3.40.225.10">
    <property type="entry name" value="Class II aldolase/adducin N-terminal domain"/>
    <property type="match status" value="1"/>
</dbReference>
<gene>
    <name evidence="5" type="primary">LOC113793257</name>
</gene>
<evidence type="ECO:0000259" key="3">
    <source>
        <dbReference type="SMART" id="SM01007"/>
    </source>
</evidence>
<organism evidence="4 5">
    <name type="scientific">Dermatophagoides pteronyssinus</name>
    <name type="common">European house dust mite</name>
    <dbReference type="NCBI Taxonomy" id="6956"/>
    <lineage>
        <taxon>Eukaryota</taxon>
        <taxon>Metazoa</taxon>
        <taxon>Ecdysozoa</taxon>
        <taxon>Arthropoda</taxon>
        <taxon>Chelicerata</taxon>
        <taxon>Arachnida</taxon>
        <taxon>Acari</taxon>
        <taxon>Acariformes</taxon>
        <taxon>Sarcoptiformes</taxon>
        <taxon>Astigmata</taxon>
        <taxon>Psoroptidia</taxon>
        <taxon>Analgoidea</taxon>
        <taxon>Pyroglyphidae</taxon>
        <taxon>Dermatophagoidinae</taxon>
        <taxon>Dermatophagoides</taxon>
    </lineage>
</organism>
<dbReference type="PANTHER" id="PTHR10672:SF3">
    <property type="entry name" value="PROTEIN HU-LI TAI SHAO"/>
    <property type="match status" value="1"/>
</dbReference>
<comment type="similarity">
    <text evidence="1">Belongs to the aldolase class II family. Adducin subfamily.</text>
</comment>
<dbReference type="PANTHER" id="PTHR10672">
    <property type="entry name" value="ADDUCIN"/>
    <property type="match status" value="1"/>
</dbReference>
<feature type="compositionally biased region" description="Polar residues" evidence="2">
    <location>
        <begin position="656"/>
        <end position="667"/>
    </location>
</feature>
<dbReference type="CTD" id="116529"/>